<keyword evidence="2" id="KW-1185">Reference proteome</keyword>
<dbReference type="Proteomes" id="UP000324222">
    <property type="component" value="Unassembled WGS sequence"/>
</dbReference>
<accession>A0A5B7HVC0</accession>
<organism evidence="1 2">
    <name type="scientific">Portunus trituberculatus</name>
    <name type="common">Swimming crab</name>
    <name type="synonym">Neptunus trituberculatus</name>
    <dbReference type="NCBI Taxonomy" id="210409"/>
    <lineage>
        <taxon>Eukaryota</taxon>
        <taxon>Metazoa</taxon>
        <taxon>Ecdysozoa</taxon>
        <taxon>Arthropoda</taxon>
        <taxon>Crustacea</taxon>
        <taxon>Multicrustacea</taxon>
        <taxon>Malacostraca</taxon>
        <taxon>Eumalacostraca</taxon>
        <taxon>Eucarida</taxon>
        <taxon>Decapoda</taxon>
        <taxon>Pleocyemata</taxon>
        <taxon>Brachyura</taxon>
        <taxon>Eubrachyura</taxon>
        <taxon>Portunoidea</taxon>
        <taxon>Portunidae</taxon>
        <taxon>Portuninae</taxon>
        <taxon>Portunus</taxon>
    </lineage>
</organism>
<proteinExistence type="predicted"/>
<reference evidence="1 2" key="1">
    <citation type="submission" date="2019-05" db="EMBL/GenBank/DDBJ databases">
        <title>Another draft genome of Portunus trituberculatus and its Hox gene families provides insights of decapod evolution.</title>
        <authorList>
            <person name="Jeong J.-H."/>
            <person name="Song I."/>
            <person name="Kim S."/>
            <person name="Choi T."/>
            <person name="Kim D."/>
            <person name="Ryu S."/>
            <person name="Kim W."/>
        </authorList>
    </citation>
    <scope>NUCLEOTIDE SEQUENCE [LARGE SCALE GENOMIC DNA]</scope>
    <source>
        <tissue evidence="1">Muscle</tissue>
    </source>
</reference>
<evidence type="ECO:0000313" key="2">
    <source>
        <dbReference type="Proteomes" id="UP000324222"/>
    </source>
</evidence>
<gene>
    <name evidence="1" type="ORF">E2C01_068047</name>
</gene>
<protein>
    <submittedName>
        <fullName evidence="1">Uncharacterized protein</fullName>
    </submittedName>
</protein>
<comment type="caution">
    <text evidence="1">The sequence shown here is derived from an EMBL/GenBank/DDBJ whole genome shotgun (WGS) entry which is preliminary data.</text>
</comment>
<sequence>MGIAIYVTRKVHCITSMVHLPGQHLQLLRGKLVQDVINVKFLILTQVLAEELGARHFLGKTETSHRLDGAAGEHVT</sequence>
<name>A0A5B7HVC0_PORTR</name>
<dbReference type="AlphaFoldDB" id="A0A5B7HVC0"/>
<dbReference type="EMBL" id="VSRR010037361">
    <property type="protein sequence ID" value="MPC73709.1"/>
    <property type="molecule type" value="Genomic_DNA"/>
</dbReference>
<evidence type="ECO:0000313" key="1">
    <source>
        <dbReference type="EMBL" id="MPC73709.1"/>
    </source>
</evidence>